<reference evidence="3 4" key="1">
    <citation type="submission" date="2016-07" db="EMBL/GenBank/DDBJ databases">
        <title>Pervasive Adenine N6-methylation of Active Genes in Fungi.</title>
        <authorList>
            <consortium name="DOE Joint Genome Institute"/>
            <person name="Mondo S.J."/>
            <person name="Dannebaum R.O."/>
            <person name="Kuo R.C."/>
            <person name="Labutti K."/>
            <person name="Haridas S."/>
            <person name="Kuo A."/>
            <person name="Salamov A."/>
            <person name="Ahrendt S.R."/>
            <person name="Lipzen A."/>
            <person name="Sullivan W."/>
            <person name="Andreopoulos W.B."/>
            <person name="Clum A."/>
            <person name="Lindquist E."/>
            <person name="Daum C."/>
            <person name="Ramamoorthy G.K."/>
            <person name="Gryganskyi A."/>
            <person name="Culley D."/>
            <person name="Magnuson J.K."/>
            <person name="James T.Y."/>
            <person name="O'Malley M.A."/>
            <person name="Stajich J.E."/>
            <person name="Spatafora J.W."/>
            <person name="Visel A."/>
            <person name="Grigoriev I.V."/>
        </authorList>
    </citation>
    <scope>NUCLEOTIDE SEQUENCE [LARGE SCALE GENOMIC DNA]</scope>
    <source>
        <strain evidence="3 4">PL171</strain>
    </source>
</reference>
<dbReference type="GO" id="GO:0016491">
    <property type="term" value="F:oxidoreductase activity"/>
    <property type="evidence" value="ECO:0007669"/>
    <property type="project" value="InterPro"/>
</dbReference>
<dbReference type="PANTHER" id="PTHR42852:SF18">
    <property type="entry name" value="CHROMOSOME UNDETERMINED SCAFFOLD_47, WHOLE GENOME SHOTGUN SEQUENCE"/>
    <property type="match status" value="1"/>
</dbReference>
<comment type="caution">
    <text evidence="3">The sequence shown here is derived from an EMBL/GenBank/DDBJ whole genome shotgun (WGS) entry which is preliminary data.</text>
</comment>
<dbReference type="InterPro" id="IPR050553">
    <property type="entry name" value="Thioredoxin_ResA/DsbE_sf"/>
</dbReference>
<comment type="similarity">
    <text evidence="1">Belongs to the peroxiredoxin family. Prx5 subfamily.</text>
</comment>
<name>A0A1Y2HW27_9FUNG</name>
<dbReference type="PROSITE" id="PS51352">
    <property type="entry name" value="THIOREDOXIN_2"/>
    <property type="match status" value="1"/>
</dbReference>
<evidence type="ECO:0000313" key="3">
    <source>
        <dbReference type="EMBL" id="ORZ38800.1"/>
    </source>
</evidence>
<keyword evidence="4" id="KW-1185">Reference proteome</keyword>
<sequence length="284" mass="31315">MSLAAPAKVPDVLAQGLPWQHFVNSQGEPASLASLRRPLTIYSFTAAWCPPCRALAPHIASVHESHAETDVDIVYVGLEYNRQEHDEKNQLPYFRFAWDNVEVPQGLPADCENPFWLSHWATVKALGKMGIPTTIVVDAATGTIVDRAVDLALAGQPSKADIARAVAQWRAGRSASTFWMRSKYWIITHSFVTFFRVRRFFREWIATPFRRLISGPPKPAPMAEVRDVAEETTVEETAEEVAGEETTPLLAAEAGEASGTFATALEVAAPEAEKAADDQDKKEE</sequence>
<dbReference type="EMBL" id="MCFL01000007">
    <property type="protein sequence ID" value="ORZ38800.1"/>
    <property type="molecule type" value="Genomic_DNA"/>
</dbReference>
<dbReference type="STRING" id="765915.A0A1Y2HW27"/>
<dbReference type="Gene3D" id="3.40.30.10">
    <property type="entry name" value="Glutaredoxin"/>
    <property type="match status" value="1"/>
</dbReference>
<evidence type="ECO:0000259" key="2">
    <source>
        <dbReference type="PROSITE" id="PS51352"/>
    </source>
</evidence>
<dbReference type="InterPro" id="IPR013740">
    <property type="entry name" value="Redoxin"/>
</dbReference>
<dbReference type="InterPro" id="IPR013766">
    <property type="entry name" value="Thioredoxin_domain"/>
</dbReference>
<dbReference type="Proteomes" id="UP000193411">
    <property type="component" value="Unassembled WGS sequence"/>
</dbReference>
<dbReference type="InterPro" id="IPR036249">
    <property type="entry name" value="Thioredoxin-like_sf"/>
</dbReference>
<evidence type="ECO:0000313" key="4">
    <source>
        <dbReference type="Proteomes" id="UP000193411"/>
    </source>
</evidence>
<dbReference type="PANTHER" id="PTHR42852">
    <property type="entry name" value="THIOL:DISULFIDE INTERCHANGE PROTEIN DSBE"/>
    <property type="match status" value="1"/>
</dbReference>
<dbReference type="CDD" id="cd02966">
    <property type="entry name" value="TlpA_like_family"/>
    <property type="match status" value="1"/>
</dbReference>
<dbReference type="Pfam" id="PF08534">
    <property type="entry name" value="Redoxin"/>
    <property type="match status" value="1"/>
</dbReference>
<dbReference type="SUPFAM" id="SSF52833">
    <property type="entry name" value="Thioredoxin-like"/>
    <property type="match status" value="1"/>
</dbReference>
<proteinExistence type="inferred from homology"/>
<protein>
    <recommendedName>
        <fullName evidence="2">Thioredoxin domain-containing protein</fullName>
    </recommendedName>
</protein>
<evidence type="ECO:0000256" key="1">
    <source>
        <dbReference type="ARBA" id="ARBA00010505"/>
    </source>
</evidence>
<dbReference type="AlphaFoldDB" id="A0A1Y2HW27"/>
<accession>A0A1Y2HW27</accession>
<gene>
    <name evidence="3" type="ORF">BCR44DRAFT_117475</name>
</gene>
<dbReference type="OrthoDB" id="5538457at2759"/>
<feature type="domain" description="Thioredoxin" evidence="2">
    <location>
        <begin position="3"/>
        <end position="171"/>
    </location>
</feature>
<organism evidence="3 4">
    <name type="scientific">Catenaria anguillulae PL171</name>
    <dbReference type="NCBI Taxonomy" id="765915"/>
    <lineage>
        <taxon>Eukaryota</taxon>
        <taxon>Fungi</taxon>
        <taxon>Fungi incertae sedis</taxon>
        <taxon>Blastocladiomycota</taxon>
        <taxon>Blastocladiomycetes</taxon>
        <taxon>Blastocladiales</taxon>
        <taxon>Catenariaceae</taxon>
        <taxon>Catenaria</taxon>
    </lineage>
</organism>